<dbReference type="EMBL" id="UINC01011379">
    <property type="protein sequence ID" value="SVA50248.1"/>
    <property type="molecule type" value="Genomic_DNA"/>
</dbReference>
<accession>A0A381WDY0</accession>
<evidence type="ECO:0000313" key="1">
    <source>
        <dbReference type="EMBL" id="SVA50248.1"/>
    </source>
</evidence>
<feature type="non-terminal residue" evidence="1">
    <location>
        <position position="40"/>
    </location>
</feature>
<name>A0A381WDY0_9ZZZZ</name>
<evidence type="ECO:0008006" key="2">
    <source>
        <dbReference type="Google" id="ProtNLM"/>
    </source>
</evidence>
<proteinExistence type="predicted"/>
<reference evidence="1" key="1">
    <citation type="submission" date="2018-05" db="EMBL/GenBank/DDBJ databases">
        <authorList>
            <person name="Lanie J.A."/>
            <person name="Ng W.-L."/>
            <person name="Kazmierczak K.M."/>
            <person name="Andrzejewski T.M."/>
            <person name="Davidsen T.M."/>
            <person name="Wayne K.J."/>
            <person name="Tettelin H."/>
            <person name="Glass J.I."/>
            <person name="Rusch D."/>
            <person name="Podicherti R."/>
            <person name="Tsui H.-C.T."/>
            <person name="Winkler M.E."/>
        </authorList>
    </citation>
    <scope>NUCLEOTIDE SEQUENCE</scope>
</reference>
<organism evidence="1">
    <name type="scientific">marine metagenome</name>
    <dbReference type="NCBI Taxonomy" id="408172"/>
    <lineage>
        <taxon>unclassified sequences</taxon>
        <taxon>metagenomes</taxon>
        <taxon>ecological metagenomes</taxon>
    </lineage>
</organism>
<sequence>MKIDLSGVFVPCTTPFDLVSGGVDLVGLRANLTSILSERV</sequence>
<dbReference type="AlphaFoldDB" id="A0A381WDY0"/>
<gene>
    <name evidence="1" type="ORF">METZ01_LOCUS103102</name>
</gene>
<protein>
    <recommendedName>
        <fullName evidence="2">Dihydrodipicolinate synthase family protein</fullName>
    </recommendedName>
</protein>